<dbReference type="Gene3D" id="3.40.50.300">
    <property type="entry name" value="P-loop containing nucleotide triphosphate hydrolases"/>
    <property type="match status" value="1"/>
</dbReference>
<feature type="domain" description="Phosphoribulokinase/uridine kinase" evidence="1">
    <location>
        <begin position="6"/>
        <end position="165"/>
    </location>
</feature>
<dbReference type="EMBL" id="BJYL01000029">
    <property type="protein sequence ID" value="GEN83889.1"/>
    <property type="molecule type" value="Genomic_DNA"/>
</dbReference>
<evidence type="ECO:0000259" key="1">
    <source>
        <dbReference type="Pfam" id="PF00485"/>
    </source>
</evidence>
<dbReference type="InterPro" id="IPR027417">
    <property type="entry name" value="P-loop_NTPase"/>
</dbReference>
<name>A0A511Z8W7_9BACL</name>
<dbReference type="PANTHER" id="PTHR10285">
    <property type="entry name" value="URIDINE KINASE"/>
    <property type="match status" value="1"/>
</dbReference>
<evidence type="ECO:0000313" key="2">
    <source>
        <dbReference type="EMBL" id="GEN83889.1"/>
    </source>
</evidence>
<dbReference type="AlphaFoldDB" id="A0A511Z8W7"/>
<gene>
    <name evidence="2" type="primary">udk_1</name>
    <name evidence="2" type="ORF">SLU01_22010</name>
</gene>
<dbReference type="GO" id="GO:0016301">
    <property type="term" value="F:kinase activity"/>
    <property type="evidence" value="ECO:0007669"/>
    <property type="project" value="UniProtKB-KW"/>
</dbReference>
<organism evidence="2 3">
    <name type="scientific">Sporosarcina luteola</name>
    <dbReference type="NCBI Taxonomy" id="582850"/>
    <lineage>
        <taxon>Bacteria</taxon>
        <taxon>Bacillati</taxon>
        <taxon>Bacillota</taxon>
        <taxon>Bacilli</taxon>
        <taxon>Bacillales</taxon>
        <taxon>Caryophanaceae</taxon>
        <taxon>Sporosarcina</taxon>
    </lineage>
</organism>
<keyword evidence="3" id="KW-1185">Reference proteome</keyword>
<dbReference type="RefSeq" id="WP_147058239.1">
    <property type="nucleotide sequence ID" value="NZ_BJYL01000029.1"/>
</dbReference>
<dbReference type="OrthoDB" id="1420794at2"/>
<evidence type="ECO:0000313" key="3">
    <source>
        <dbReference type="Proteomes" id="UP000321901"/>
    </source>
</evidence>
<comment type="caution">
    <text evidence="2">The sequence shown here is derived from an EMBL/GenBank/DDBJ whole genome shotgun (WGS) entry which is preliminary data.</text>
</comment>
<dbReference type="Proteomes" id="UP000321901">
    <property type="component" value="Unassembled WGS sequence"/>
</dbReference>
<keyword evidence="2" id="KW-0418">Kinase</keyword>
<dbReference type="Pfam" id="PF00485">
    <property type="entry name" value="PRK"/>
    <property type="match status" value="1"/>
</dbReference>
<proteinExistence type="predicted"/>
<protein>
    <submittedName>
        <fullName evidence="2">Uridine kinase</fullName>
    </submittedName>
</protein>
<dbReference type="SUPFAM" id="SSF52540">
    <property type="entry name" value="P-loop containing nucleoside triphosphate hydrolases"/>
    <property type="match status" value="1"/>
</dbReference>
<sequence length="209" mass="24672">MNKAKIIGIDGLGGSGKTTFSKILQQRLDHAKLFHLDDFIYPKSIRYDQNVSEQEAYYNKQWRYDYLIQSILKPLKNGLPINGLIEFYNKENDDYEEKQVMIPAEGMIIVEGVFLQRKELRDYFDAVIFIDVNKEDRLERVLGRDHYIGTQDEILKKYESRYFPAEDRYLEEYDPVHLADRVLSAVNSRLEREVNDVISFIENRSSSTR</sequence>
<keyword evidence="2" id="KW-0808">Transferase</keyword>
<accession>A0A511Z8W7</accession>
<reference evidence="2 3" key="1">
    <citation type="submission" date="2019-07" db="EMBL/GenBank/DDBJ databases">
        <title>Whole genome shotgun sequence of Sporosarcina luteola NBRC 105378.</title>
        <authorList>
            <person name="Hosoyama A."/>
            <person name="Uohara A."/>
            <person name="Ohji S."/>
            <person name="Ichikawa N."/>
        </authorList>
    </citation>
    <scope>NUCLEOTIDE SEQUENCE [LARGE SCALE GENOMIC DNA]</scope>
    <source>
        <strain evidence="2 3">NBRC 105378</strain>
    </source>
</reference>
<dbReference type="InterPro" id="IPR006083">
    <property type="entry name" value="PRK/URK"/>
</dbReference>
<dbReference type="GO" id="GO:0005524">
    <property type="term" value="F:ATP binding"/>
    <property type="evidence" value="ECO:0007669"/>
    <property type="project" value="InterPro"/>
</dbReference>